<sequence>MFNGKILSSIQKIPGGMMVIPLCLGVLVNSFFPKFLNIGSFTTAVFKDGALVFLGLFILCTSAQIQIKTIGKTIKIGGTLLLLKFILGSAIGLLVAHFWGYAGLIGISPLALLAAMSNANVGVYASLAEEFGTQDEVNATSIVAINEGPLMVFLALGASGLASIPMIQFVAICTPILVGLILGNIDADFRTFLAKGQQLLVPFFAFPLGTALDLGDLFKGGVGGIVIGLLNILITGGISFLICRRLFKKHLPNNVMGWFIGTTAGNAVATPAIVAQFDKSWAPYVSQATAQVATSVIVTALLIPFIAAHFTKTRR</sequence>
<keyword evidence="4" id="KW-0762">Sugar transport</keyword>
<evidence type="ECO:0000256" key="4">
    <source>
        <dbReference type="ARBA" id="ARBA00022597"/>
    </source>
</evidence>
<dbReference type="Pfam" id="PF03812">
    <property type="entry name" value="KdgT"/>
    <property type="match status" value="1"/>
</dbReference>
<dbReference type="RefSeq" id="WP_092463645.1">
    <property type="nucleotide sequence ID" value="NZ_BJEE01000003.1"/>
</dbReference>
<evidence type="ECO:0000256" key="7">
    <source>
        <dbReference type="ARBA" id="ARBA00022989"/>
    </source>
</evidence>
<name>A0A1C4BTW1_9LACO</name>
<evidence type="ECO:0000256" key="6">
    <source>
        <dbReference type="ARBA" id="ARBA00022847"/>
    </source>
</evidence>
<organism evidence="10 11">
    <name type="scientific">Weissella bombi</name>
    <dbReference type="NCBI Taxonomy" id="1505725"/>
    <lineage>
        <taxon>Bacteria</taxon>
        <taxon>Bacillati</taxon>
        <taxon>Bacillota</taxon>
        <taxon>Bacilli</taxon>
        <taxon>Lactobacillales</taxon>
        <taxon>Lactobacillaceae</taxon>
        <taxon>Weissella</taxon>
    </lineage>
</organism>
<evidence type="ECO:0000256" key="9">
    <source>
        <dbReference type="SAM" id="Phobius"/>
    </source>
</evidence>
<evidence type="ECO:0000256" key="2">
    <source>
        <dbReference type="ARBA" id="ARBA00022448"/>
    </source>
</evidence>
<keyword evidence="11" id="KW-1185">Reference proteome</keyword>
<dbReference type="OrthoDB" id="2833at2"/>
<evidence type="ECO:0000256" key="5">
    <source>
        <dbReference type="ARBA" id="ARBA00022692"/>
    </source>
</evidence>
<evidence type="ECO:0000256" key="8">
    <source>
        <dbReference type="ARBA" id="ARBA00023136"/>
    </source>
</evidence>
<dbReference type="InterPro" id="IPR004684">
    <property type="entry name" value="2keto-3dGluconate_permease"/>
</dbReference>
<dbReference type="EMBL" id="FMAO01000015">
    <property type="protein sequence ID" value="SCC10267.1"/>
    <property type="molecule type" value="Genomic_DNA"/>
</dbReference>
<keyword evidence="7 9" id="KW-1133">Transmembrane helix</keyword>
<dbReference type="STRING" id="1505725.GA0061074_11526"/>
<feature type="transmembrane region" description="Helical" evidence="9">
    <location>
        <begin position="255"/>
        <end position="277"/>
    </location>
</feature>
<keyword evidence="2" id="KW-0813">Transport</keyword>
<keyword evidence="8 9" id="KW-0472">Membrane</keyword>
<evidence type="ECO:0000313" key="10">
    <source>
        <dbReference type="EMBL" id="SCC10267.1"/>
    </source>
</evidence>
<evidence type="ECO:0000256" key="1">
    <source>
        <dbReference type="ARBA" id="ARBA00006430"/>
    </source>
</evidence>
<feature type="transmembrane region" description="Helical" evidence="9">
    <location>
        <begin position="12"/>
        <end position="32"/>
    </location>
</feature>
<evidence type="ECO:0000313" key="11">
    <source>
        <dbReference type="Proteomes" id="UP000199268"/>
    </source>
</evidence>
<gene>
    <name evidence="10" type="ORF">GA0061074_11526</name>
</gene>
<dbReference type="GO" id="GO:0015649">
    <property type="term" value="F:2-keto-3-deoxygluconate:proton symporter activity"/>
    <property type="evidence" value="ECO:0007669"/>
    <property type="project" value="InterPro"/>
</dbReference>
<feature type="transmembrane region" description="Helical" evidence="9">
    <location>
        <begin position="199"/>
        <end position="218"/>
    </location>
</feature>
<keyword evidence="6" id="KW-0769">Symport</keyword>
<feature type="transmembrane region" description="Helical" evidence="9">
    <location>
        <begin position="81"/>
        <end position="101"/>
    </location>
</feature>
<feature type="transmembrane region" description="Helical" evidence="9">
    <location>
        <begin position="167"/>
        <end position="187"/>
    </location>
</feature>
<evidence type="ECO:0000256" key="3">
    <source>
        <dbReference type="ARBA" id="ARBA00022475"/>
    </source>
</evidence>
<reference evidence="11" key="1">
    <citation type="submission" date="2016-08" db="EMBL/GenBank/DDBJ databases">
        <authorList>
            <person name="Varghese N."/>
            <person name="Submissions Spin"/>
        </authorList>
    </citation>
    <scope>NUCLEOTIDE SEQUENCE [LARGE SCALE GENOMIC DNA]</scope>
    <source>
        <strain evidence="11">R-53094</strain>
    </source>
</reference>
<keyword evidence="5 9" id="KW-0812">Transmembrane</keyword>
<feature type="transmembrane region" description="Helical" evidence="9">
    <location>
        <begin position="38"/>
        <end position="60"/>
    </location>
</feature>
<feature type="transmembrane region" description="Helical" evidence="9">
    <location>
        <begin position="224"/>
        <end position="243"/>
    </location>
</feature>
<feature type="transmembrane region" description="Helical" evidence="9">
    <location>
        <begin position="289"/>
        <end position="310"/>
    </location>
</feature>
<dbReference type="GO" id="GO:0016020">
    <property type="term" value="C:membrane"/>
    <property type="evidence" value="ECO:0007669"/>
    <property type="project" value="InterPro"/>
</dbReference>
<keyword evidence="3" id="KW-1003">Cell membrane</keyword>
<protein>
    <submittedName>
        <fullName evidence="10">2-keto-3-deoxygluconate permease</fullName>
    </submittedName>
</protein>
<comment type="similarity">
    <text evidence="1">Belongs to the KdgT transporter family.</text>
</comment>
<dbReference type="Proteomes" id="UP000199268">
    <property type="component" value="Unassembled WGS sequence"/>
</dbReference>
<accession>A0A1C4BTW1</accession>
<dbReference type="AlphaFoldDB" id="A0A1C4BTW1"/>
<proteinExistence type="inferred from homology"/>